<dbReference type="EMBL" id="HBKQ01014910">
    <property type="protein sequence ID" value="CAE2225908.1"/>
    <property type="molecule type" value="Transcribed_RNA"/>
</dbReference>
<protein>
    <submittedName>
        <fullName evidence="3">Uncharacterized protein</fullName>
    </submittedName>
</protein>
<sequence>MSRESTGSDMEPAGPETDQGIDESDEEVDSVSIEEHVKNLQEELDLFTADFNGGNDIQDIASCLSTDCSNSTDDDHVVKQKKRVSVSRPTSVVNGSDRSLGTSPLVSLIFFFVVVIMSMLIGHFLSLRYTRAKHASHLESKDQTIRDLEFTVKYYQGSCRAGR</sequence>
<keyword evidence="2" id="KW-0472">Membrane</keyword>
<proteinExistence type="predicted"/>
<dbReference type="AlphaFoldDB" id="A0A7S4ID48"/>
<name>A0A7S4ID48_9STRA</name>
<gene>
    <name evidence="3" type="ORF">OAUR00152_LOCUS10175</name>
</gene>
<evidence type="ECO:0000256" key="1">
    <source>
        <dbReference type="SAM" id="MobiDB-lite"/>
    </source>
</evidence>
<feature type="transmembrane region" description="Helical" evidence="2">
    <location>
        <begin position="105"/>
        <end position="125"/>
    </location>
</feature>
<accession>A0A7S4ID48</accession>
<feature type="compositionally biased region" description="Acidic residues" evidence="1">
    <location>
        <begin position="19"/>
        <end position="29"/>
    </location>
</feature>
<evidence type="ECO:0000256" key="2">
    <source>
        <dbReference type="SAM" id="Phobius"/>
    </source>
</evidence>
<keyword evidence="2" id="KW-1133">Transmembrane helix</keyword>
<keyword evidence="2" id="KW-0812">Transmembrane</keyword>
<reference evidence="3" key="1">
    <citation type="submission" date="2021-01" db="EMBL/GenBank/DDBJ databases">
        <authorList>
            <person name="Corre E."/>
            <person name="Pelletier E."/>
            <person name="Niang G."/>
            <person name="Scheremetjew M."/>
            <person name="Finn R."/>
            <person name="Kale V."/>
            <person name="Holt S."/>
            <person name="Cochrane G."/>
            <person name="Meng A."/>
            <person name="Brown T."/>
            <person name="Cohen L."/>
        </authorList>
    </citation>
    <scope>NUCLEOTIDE SEQUENCE</scope>
    <source>
        <strain evidence="3">Isolate 1302-5</strain>
    </source>
</reference>
<organism evidence="3">
    <name type="scientific">Odontella aurita</name>
    <dbReference type="NCBI Taxonomy" id="265563"/>
    <lineage>
        <taxon>Eukaryota</taxon>
        <taxon>Sar</taxon>
        <taxon>Stramenopiles</taxon>
        <taxon>Ochrophyta</taxon>
        <taxon>Bacillariophyta</taxon>
        <taxon>Mediophyceae</taxon>
        <taxon>Biddulphiophycidae</taxon>
        <taxon>Eupodiscales</taxon>
        <taxon>Odontellaceae</taxon>
        <taxon>Odontella</taxon>
    </lineage>
</organism>
<evidence type="ECO:0000313" key="3">
    <source>
        <dbReference type="EMBL" id="CAE2225908.1"/>
    </source>
</evidence>
<feature type="region of interest" description="Disordered" evidence="1">
    <location>
        <begin position="1"/>
        <end position="31"/>
    </location>
</feature>